<keyword evidence="3" id="KW-1185">Reference proteome</keyword>
<sequence>MTKKNQGSGRGSTAQSMNNGDQRLDFKSIMKDMEHIGYSHMTWKQKKELENKKVVSLGGKPPKSQRLPLSVARVVMKKQQEREAKRQQENLILGRFTGSHGRDSKKTDKRKPEERVLKSTTGVFKNGVLNVKNMFKPSTSKPIDEGCPPVFDKKKKKKGGKKKGGKKGGKNGRRR</sequence>
<dbReference type="InterPro" id="IPR053030">
    <property type="entry name" value="Ribosomal_biogenesis_FAF1-like"/>
</dbReference>
<dbReference type="GO" id="GO:0000462">
    <property type="term" value="P:maturation of SSU-rRNA from tricistronic rRNA transcript (SSU-rRNA, 5.8S rRNA, LSU-rRNA)"/>
    <property type="evidence" value="ECO:0007669"/>
    <property type="project" value="TreeGrafter"/>
</dbReference>
<dbReference type="PANTHER" id="PTHR28096:SF1">
    <property type="entry name" value="PROTEIN FAF1"/>
    <property type="match status" value="1"/>
</dbReference>
<dbReference type="InterPro" id="IPR027973">
    <property type="entry name" value="FSAF1-like"/>
</dbReference>
<feature type="compositionally biased region" description="Basic and acidic residues" evidence="1">
    <location>
        <begin position="79"/>
        <end position="88"/>
    </location>
</feature>
<proteinExistence type="predicted"/>
<dbReference type="EMBL" id="OX459125">
    <property type="protein sequence ID" value="CAI9116241.1"/>
    <property type="molecule type" value="Genomic_DNA"/>
</dbReference>
<feature type="compositionally biased region" description="Basic and acidic residues" evidence="1">
    <location>
        <begin position="100"/>
        <end position="117"/>
    </location>
</feature>
<evidence type="ECO:0000313" key="2">
    <source>
        <dbReference type="EMBL" id="CAI9116241.1"/>
    </source>
</evidence>
<reference evidence="2" key="1">
    <citation type="submission" date="2023-03" db="EMBL/GenBank/DDBJ databases">
        <authorList>
            <person name="Julca I."/>
        </authorList>
    </citation>
    <scope>NUCLEOTIDE SEQUENCE</scope>
</reference>
<feature type="compositionally biased region" description="Basic residues" evidence="1">
    <location>
        <begin position="153"/>
        <end position="175"/>
    </location>
</feature>
<feature type="region of interest" description="Disordered" evidence="1">
    <location>
        <begin position="132"/>
        <end position="175"/>
    </location>
</feature>
<accession>A0AAV1E970</accession>
<name>A0AAV1E970_OLDCO</name>
<protein>
    <submittedName>
        <fullName evidence="2">OLC1v1017337C1</fullName>
    </submittedName>
</protein>
<dbReference type="PANTHER" id="PTHR28096">
    <property type="entry name" value="PROTEIN FAF1"/>
    <property type="match status" value="1"/>
</dbReference>
<feature type="compositionally biased region" description="Polar residues" evidence="1">
    <location>
        <begin position="1"/>
        <end position="21"/>
    </location>
</feature>
<feature type="region of interest" description="Disordered" evidence="1">
    <location>
        <begin position="1"/>
        <end position="24"/>
    </location>
</feature>
<gene>
    <name evidence="2" type="ORF">OLC1_LOCUS22595</name>
</gene>
<dbReference type="GO" id="GO:0005730">
    <property type="term" value="C:nucleolus"/>
    <property type="evidence" value="ECO:0007669"/>
    <property type="project" value="TreeGrafter"/>
</dbReference>
<evidence type="ECO:0000313" key="3">
    <source>
        <dbReference type="Proteomes" id="UP001161247"/>
    </source>
</evidence>
<dbReference type="AlphaFoldDB" id="A0AAV1E970"/>
<dbReference type="Proteomes" id="UP001161247">
    <property type="component" value="Chromosome 8"/>
</dbReference>
<organism evidence="2 3">
    <name type="scientific">Oldenlandia corymbosa var. corymbosa</name>
    <dbReference type="NCBI Taxonomy" id="529605"/>
    <lineage>
        <taxon>Eukaryota</taxon>
        <taxon>Viridiplantae</taxon>
        <taxon>Streptophyta</taxon>
        <taxon>Embryophyta</taxon>
        <taxon>Tracheophyta</taxon>
        <taxon>Spermatophyta</taxon>
        <taxon>Magnoliopsida</taxon>
        <taxon>eudicotyledons</taxon>
        <taxon>Gunneridae</taxon>
        <taxon>Pentapetalae</taxon>
        <taxon>asterids</taxon>
        <taxon>lamiids</taxon>
        <taxon>Gentianales</taxon>
        <taxon>Rubiaceae</taxon>
        <taxon>Rubioideae</taxon>
        <taxon>Spermacoceae</taxon>
        <taxon>Hedyotis-Oldenlandia complex</taxon>
        <taxon>Oldenlandia</taxon>
    </lineage>
</organism>
<feature type="region of interest" description="Disordered" evidence="1">
    <location>
        <begin position="79"/>
        <end position="119"/>
    </location>
</feature>
<dbReference type="Pfam" id="PF15375">
    <property type="entry name" value="FSAF1"/>
    <property type="match status" value="1"/>
</dbReference>
<evidence type="ECO:0000256" key="1">
    <source>
        <dbReference type="SAM" id="MobiDB-lite"/>
    </source>
</evidence>